<feature type="non-terminal residue" evidence="4">
    <location>
        <position position="635"/>
    </location>
</feature>
<name>A0A955LWB8_UNCKA</name>
<gene>
    <name evidence="4" type="ORF">KC573_02870</name>
</gene>
<dbReference type="InterPro" id="IPR027417">
    <property type="entry name" value="P-loop_NTPase"/>
</dbReference>
<evidence type="ECO:0000259" key="2">
    <source>
        <dbReference type="Pfam" id="PF01935"/>
    </source>
</evidence>
<proteinExistence type="predicted"/>
<feature type="domain" description="DUF8128" evidence="3">
    <location>
        <begin position="37"/>
        <end position="373"/>
    </location>
</feature>
<dbReference type="InterPro" id="IPR002789">
    <property type="entry name" value="HerA_central"/>
</dbReference>
<sequence>METSSTLNIIIVVVTILVLSFALALRALRSRLQKEDEIEGIENGKLLEIKVPKFNEQGPVAAGIMFSALHGLMEKGGNNTHLSFEIAADSSGVKFYTFVPDYFEKFVKSQIYAQYPDAEIAEVEDYSRQLNTATEAVSATELNLSKPYFFPIKTFPNFEVDPLAAITSAVDERIGNQKAWIQLLIRPIDDTWQKIGYEYISAVKTGSEFAKTENEFVALLKSLGSEFAAVLMSIPISILTGGVYDGSKSSDSATKKKEVVLTSGEETAIKTIEGKLSKLGYETCIRIVGVGDNLDDAERQVGALTSALKQFSAANLNSFTRKDIEDPFAAMSDYQKRVLKTYKSGQIIMDTEELASLFHLPSTSVATPNIAWTKAKKVEYPLELPVNVAPLIGETSFRNEHIKFGVKRDDRRRHMYIIGKTGTGKSTMMQNMAISDIYNGEGLAFVDPHGDSIDLILEHIPDNRIDDVVLFDPSDLHYPLAINMLELFDPEQKGLVASGLIEVFKKRFEFSWGPRLEHLLRHLILSMLEIPGSTMLGITRMLTDLTYRRYIVNLLEDPVMIDFWTNEYPQLEDSRQGSEAIAPIQNRIGQFLASPIIRNLVSNARSTVRFDEIMNEGKIFLVNLSKGKIGDDNSN</sequence>
<dbReference type="Gene3D" id="3.40.50.300">
    <property type="entry name" value="P-loop containing nucleotide triphosphate hydrolases"/>
    <property type="match status" value="1"/>
</dbReference>
<evidence type="ECO:0000313" key="5">
    <source>
        <dbReference type="Proteomes" id="UP000699691"/>
    </source>
</evidence>
<dbReference type="AlphaFoldDB" id="A0A955LWB8"/>
<evidence type="ECO:0000313" key="4">
    <source>
        <dbReference type="EMBL" id="MCA9397747.1"/>
    </source>
</evidence>
<dbReference type="Pfam" id="PF01935">
    <property type="entry name" value="DUF87"/>
    <property type="match status" value="1"/>
</dbReference>
<dbReference type="Proteomes" id="UP000699691">
    <property type="component" value="Unassembled WGS sequence"/>
</dbReference>
<dbReference type="Pfam" id="PF26449">
    <property type="entry name" value="DUF8128"/>
    <property type="match status" value="1"/>
</dbReference>
<feature type="transmembrane region" description="Helical" evidence="1">
    <location>
        <begin position="6"/>
        <end position="25"/>
    </location>
</feature>
<comment type="caution">
    <text evidence="4">The sequence shown here is derived from an EMBL/GenBank/DDBJ whole genome shotgun (WGS) entry which is preliminary data.</text>
</comment>
<dbReference type="SUPFAM" id="SSF52540">
    <property type="entry name" value="P-loop containing nucleoside triphosphate hydrolases"/>
    <property type="match status" value="1"/>
</dbReference>
<evidence type="ECO:0000259" key="3">
    <source>
        <dbReference type="Pfam" id="PF26449"/>
    </source>
</evidence>
<keyword evidence="1" id="KW-1133">Transmembrane helix</keyword>
<protein>
    <submittedName>
        <fullName evidence="4">DUF87 domain-containing protein</fullName>
    </submittedName>
</protein>
<reference evidence="4" key="2">
    <citation type="journal article" date="2021" name="Microbiome">
        <title>Successional dynamics and alternative stable states in a saline activated sludge microbial community over 9 years.</title>
        <authorList>
            <person name="Wang Y."/>
            <person name="Ye J."/>
            <person name="Ju F."/>
            <person name="Liu L."/>
            <person name="Boyd J.A."/>
            <person name="Deng Y."/>
            <person name="Parks D.H."/>
            <person name="Jiang X."/>
            <person name="Yin X."/>
            <person name="Woodcroft B.J."/>
            <person name="Tyson G.W."/>
            <person name="Hugenholtz P."/>
            <person name="Polz M.F."/>
            <person name="Zhang T."/>
        </authorList>
    </citation>
    <scope>NUCLEOTIDE SEQUENCE</scope>
    <source>
        <strain evidence="4">HKST-UBA02</strain>
    </source>
</reference>
<dbReference type="EMBL" id="JAGQKY010000126">
    <property type="protein sequence ID" value="MCA9397747.1"/>
    <property type="molecule type" value="Genomic_DNA"/>
</dbReference>
<organism evidence="4 5">
    <name type="scientific">candidate division WWE3 bacterium</name>
    <dbReference type="NCBI Taxonomy" id="2053526"/>
    <lineage>
        <taxon>Bacteria</taxon>
        <taxon>Katanobacteria</taxon>
    </lineage>
</organism>
<accession>A0A955LWB8</accession>
<evidence type="ECO:0000256" key="1">
    <source>
        <dbReference type="SAM" id="Phobius"/>
    </source>
</evidence>
<dbReference type="InterPro" id="IPR058441">
    <property type="entry name" value="DUF8128"/>
</dbReference>
<reference evidence="4" key="1">
    <citation type="submission" date="2020-04" db="EMBL/GenBank/DDBJ databases">
        <authorList>
            <person name="Zhang T."/>
        </authorList>
    </citation>
    <scope>NUCLEOTIDE SEQUENCE</scope>
    <source>
        <strain evidence="4">HKST-UBA02</strain>
    </source>
</reference>
<keyword evidence="1" id="KW-0812">Transmembrane</keyword>
<feature type="domain" description="Helicase HerA central" evidence="2">
    <location>
        <begin position="412"/>
        <end position="626"/>
    </location>
</feature>
<keyword evidence="1" id="KW-0472">Membrane</keyword>